<sequence>MTDYIVIILFLWGLYSIVGLVFPIAPFSSRKAASISLVITIALLFFSRPLLERKGSDQTLDDFKLDQTRETADSAIKENAIRDVKIPEPCGQGGIAMGDVVAVTGEHLLHASADQNSSKIKNVKASNILGKDHFHQIDSSTTVRRLCVQEEWAEVQIVTPDWLTHVKGWVPNTALREIESNEYGGRIYVEEDFYWDSETSQFKKDIINIVNKISHENENCESIDPYTVAKSTSQSSPGDPVFFVTCGSGVDAFNVWFRPSDADVDTTFLAKKPLGKVSAVNQCEEVAKKAALNPSTVEFSKLWDLAYLPHKSGRERVISTFTAKNSLNMERSYRINCLFDGSQLIEIQIAEQTS</sequence>
<evidence type="ECO:0008006" key="4">
    <source>
        <dbReference type="Google" id="ProtNLM"/>
    </source>
</evidence>
<organism evidence="2 3">
    <name type="scientific">Emcibacter nanhaiensis</name>
    <dbReference type="NCBI Taxonomy" id="1505037"/>
    <lineage>
        <taxon>Bacteria</taxon>
        <taxon>Pseudomonadati</taxon>
        <taxon>Pseudomonadota</taxon>
        <taxon>Alphaproteobacteria</taxon>
        <taxon>Emcibacterales</taxon>
        <taxon>Emcibacteraceae</taxon>
        <taxon>Emcibacter</taxon>
    </lineage>
</organism>
<evidence type="ECO:0000313" key="3">
    <source>
        <dbReference type="Proteomes" id="UP000319148"/>
    </source>
</evidence>
<keyword evidence="1" id="KW-1133">Transmembrane helix</keyword>
<dbReference type="Proteomes" id="UP000319148">
    <property type="component" value="Unassembled WGS sequence"/>
</dbReference>
<name>A0A501PGI6_9PROT</name>
<dbReference type="OrthoDB" id="8478810at2"/>
<keyword evidence="1" id="KW-0812">Transmembrane</keyword>
<accession>A0A501PGI6</accession>
<comment type="caution">
    <text evidence="2">The sequence shown here is derived from an EMBL/GenBank/DDBJ whole genome shotgun (WGS) entry which is preliminary data.</text>
</comment>
<feature type="transmembrane region" description="Helical" evidence="1">
    <location>
        <begin position="6"/>
        <end position="25"/>
    </location>
</feature>
<reference evidence="3" key="1">
    <citation type="submission" date="2019-06" db="EMBL/GenBank/DDBJ databases">
        <title>The complete genome of Emcibacter congregatus ZYLT.</title>
        <authorList>
            <person name="Zhao Z."/>
        </authorList>
    </citation>
    <scope>NUCLEOTIDE SEQUENCE [LARGE SCALE GENOMIC DNA]</scope>
    <source>
        <strain evidence="3">MCCC 1A06723</strain>
    </source>
</reference>
<dbReference type="EMBL" id="VFIY01000015">
    <property type="protein sequence ID" value="TPD58986.1"/>
    <property type="molecule type" value="Genomic_DNA"/>
</dbReference>
<evidence type="ECO:0000313" key="2">
    <source>
        <dbReference type="EMBL" id="TPD58986.1"/>
    </source>
</evidence>
<dbReference type="AlphaFoldDB" id="A0A501PGI6"/>
<proteinExistence type="predicted"/>
<dbReference type="RefSeq" id="WP_139941205.1">
    <property type="nucleotide sequence ID" value="NZ_JBHSYP010000002.1"/>
</dbReference>
<keyword evidence="3" id="KW-1185">Reference proteome</keyword>
<gene>
    <name evidence="2" type="ORF">FIV46_12175</name>
</gene>
<evidence type="ECO:0000256" key="1">
    <source>
        <dbReference type="SAM" id="Phobius"/>
    </source>
</evidence>
<feature type="transmembrane region" description="Helical" evidence="1">
    <location>
        <begin position="32"/>
        <end position="51"/>
    </location>
</feature>
<protein>
    <recommendedName>
        <fullName evidence="4">SH3 domain-containing protein</fullName>
    </recommendedName>
</protein>
<keyword evidence="1" id="KW-0472">Membrane</keyword>